<name>A0A5J4IVB7_9FLAO</name>
<reference evidence="2 3" key="1">
    <citation type="submission" date="2019-08" db="EMBL/GenBank/DDBJ databases">
        <title>Draft genome sequence of Ulvibacter marinus type strain NBRC 109484.</title>
        <authorList>
            <person name="Kawano K."/>
            <person name="Ushijima N."/>
            <person name="Kihara M."/>
            <person name="Itoh H."/>
        </authorList>
    </citation>
    <scope>NUCLEOTIDE SEQUENCE [LARGE SCALE GENOMIC DNA]</scope>
    <source>
        <strain evidence="2 3">NBRC 109484</strain>
    </source>
</reference>
<dbReference type="EMBL" id="BKCG01000001">
    <property type="protein sequence ID" value="GER58784.1"/>
    <property type="molecule type" value="Genomic_DNA"/>
</dbReference>
<keyword evidence="3" id="KW-1185">Reference proteome</keyword>
<evidence type="ECO:0000313" key="3">
    <source>
        <dbReference type="Proteomes" id="UP000326509"/>
    </source>
</evidence>
<organism evidence="2 3">
    <name type="scientific">Patiriisocius marinus</name>
    <dbReference type="NCBI Taxonomy" id="1397112"/>
    <lineage>
        <taxon>Bacteria</taxon>
        <taxon>Pseudomonadati</taxon>
        <taxon>Bacteroidota</taxon>
        <taxon>Flavobacteriia</taxon>
        <taxon>Flavobacteriales</taxon>
        <taxon>Flavobacteriaceae</taxon>
        <taxon>Patiriisocius</taxon>
    </lineage>
</organism>
<evidence type="ECO:0000313" key="2">
    <source>
        <dbReference type="EMBL" id="GER58784.1"/>
    </source>
</evidence>
<proteinExistence type="predicted"/>
<gene>
    <name evidence="2" type="ORF">ULMA_08920</name>
</gene>
<sequence length="152" mass="16683">MKNVFKISALLLLMLVISCGNDDDTNCEDTIVNLTSIETEYGCTNTPYQLDVNLQDDFTILSSQDAFEALTESECNPLIDFETYDLIIGKQGLSNGFDSIVYQAVEDCNTNSVSLTVTFTLNATAEAPNVTYHVLVPKLINPQGTTVEIIIN</sequence>
<dbReference type="OrthoDB" id="1448031at2"/>
<evidence type="ECO:0000256" key="1">
    <source>
        <dbReference type="SAM" id="SignalP"/>
    </source>
</evidence>
<comment type="caution">
    <text evidence="2">The sequence shown here is derived from an EMBL/GenBank/DDBJ whole genome shotgun (WGS) entry which is preliminary data.</text>
</comment>
<dbReference type="Proteomes" id="UP000326509">
    <property type="component" value="Unassembled WGS sequence"/>
</dbReference>
<feature type="signal peptide" evidence="1">
    <location>
        <begin position="1"/>
        <end position="22"/>
    </location>
</feature>
<feature type="chain" id="PRO_5023887714" evidence="1">
    <location>
        <begin position="23"/>
        <end position="152"/>
    </location>
</feature>
<dbReference type="AlphaFoldDB" id="A0A5J4IVB7"/>
<protein>
    <submittedName>
        <fullName evidence="2">Uncharacterized protein</fullName>
    </submittedName>
</protein>
<dbReference type="RefSeq" id="WP_151672838.1">
    <property type="nucleotide sequence ID" value="NZ_BKCG01000001.1"/>
</dbReference>
<keyword evidence="1" id="KW-0732">Signal</keyword>
<dbReference type="PROSITE" id="PS51257">
    <property type="entry name" value="PROKAR_LIPOPROTEIN"/>
    <property type="match status" value="1"/>
</dbReference>
<accession>A0A5J4IVB7</accession>